<dbReference type="Pfam" id="PF01029">
    <property type="entry name" value="NusB"/>
    <property type="match status" value="1"/>
</dbReference>
<evidence type="ECO:0000259" key="7">
    <source>
        <dbReference type="Pfam" id="PF01029"/>
    </source>
</evidence>
<feature type="domain" description="NusB/RsmB/TIM44" evidence="7">
    <location>
        <begin position="19"/>
        <end position="144"/>
    </location>
</feature>
<evidence type="ECO:0000313" key="8">
    <source>
        <dbReference type="EMBL" id="MBE9608671.1"/>
    </source>
</evidence>
<organism evidence="8 9">
    <name type="scientific">Chitinilyticum piscinae</name>
    <dbReference type="NCBI Taxonomy" id="2866724"/>
    <lineage>
        <taxon>Bacteria</taxon>
        <taxon>Pseudomonadati</taxon>
        <taxon>Pseudomonadota</taxon>
        <taxon>Betaproteobacteria</taxon>
        <taxon>Neisseriales</taxon>
        <taxon>Chitinibacteraceae</taxon>
        <taxon>Chitinilyticum</taxon>
    </lineage>
</organism>
<keyword evidence="2 6" id="KW-0889">Transcription antitermination</keyword>
<dbReference type="InterPro" id="IPR011605">
    <property type="entry name" value="NusB_fam"/>
</dbReference>
<evidence type="ECO:0000256" key="1">
    <source>
        <dbReference type="ARBA" id="ARBA00005952"/>
    </source>
</evidence>
<dbReference type="GO" id="GO:0003723">
    <property type="term" value="F:RNA binding"/>
    <property type="evidence" value="ECO:0007669"/>
    <property type="project" value="UniProtKB-UniRule"/>
</dbReference>
<keyword evidence="4 6" id="KW-0805">Transcription regulation</keyword>
<protein>
    <recommendedName>
        <fullName evidence="6">Transcription antitermination protein NusB</fullName>
    </recommendedName>
    <alternativeName>
        <fullName evidence="6">Antitermination factor NusB</fullName>
    </alternativeName>
</protein>
<keyword evidence="9" id="KW-1185">Reference proteome</keyword>
<comment type="function">
    <text evidence="6">Involved in transcription antitermination. Required for transcription of ribosomal RNA (rRNA) genes. Binds specifically to the boxA antiterminator sequence of the ribosomal RNA (rrn) operons.</text>
</comment>
<evidence type="ECO:0000256" key="5">
    <source>
        <dbReference type="ARBA" id="ARBA00023163"/>
    </source>
</evidence>
<dbReference type="GO" id="GO:0005829">
    <property type="term" value="C:cytosol"/>
    <property type="evidence" value="ECO:0007669"/>
    <property type="project" value="TreeGrafter"/>
</dbReference>
<dbReference type="HAMAP" id="MF_00073">
    <property type="entry name" value="NusB"/>
    <property type="match status" value="1"/>
</dbReference>
<evidence type="ECO:0000256" key="2">
    <source>
        <dbReference type="ARBA" id="ARBA00022814"/>
    </source>
</evidence>
<keyword evidence="5 6" id="KW-0804">Transcription</keyword>
<evidence type="ECO:0000256" key="4">
    <source>
        <dbReference type="ARBA" id="ARBA00023015"/>
    </source>
</evidence>
<dbReference type="EMBL" id="JADFUA010000002">
    <property type="protein sequence ID" value="MBE9608671.1"/>
    <property type="molecule type" value="Genomic_DNA"/>
</dbReference>
<sequence>MSENQTPEQKPAKPKSARRRAREFAVQGVYQWLLTGETAHSIDRFLHDSSTSYGRADAELLKTTLFGAIKEAETLKTALRPHVDRPMDEVSPVECAVLLVAGFEIVHMPETPYPVIINEAIELAKTFGGVDGHKFVNGVLDRLASHVREEEFVSLRQRKPRSA</sequence>
<evidence type="ECO:0000256" key="6">
    <source>
        <dbReference type="HAMAP-Rule" id="MF_00073"/>
    </source>
</evidence>
<dbReference type="SUPFAM" id="SSF48013">
    <property type="entry name" value="NusB-like"/>
    <property type="match status" value="1"/>
</dbReference>
<dbReference type="AlphaFoldDB" id="A0A8J7FLS4"/>
<dbReference type="Proteomes" id="UP000604481">
    <property type="component" value="Unassembled WGS sequence"/>
</dbReference>
<comment type="caution">
    <text evidence="8">The sequence shown here is derived from an EMBL/GenBank/DDBJ whole genome shotgun (WGS) entry which is preliminary data.</text>
</comment>
<dbReference type="GO" id="GO:0006353">
    <property type="term" value="P:DNA-templated transcription termination"/>
    <property type="evidence" value="ECO:0007669"/>
    <property type="project" value="UniProtKB-UniRule"/>
</dbReference>
<dbReference type="PANTHER" id="PTHR11078">
    <property type="entry name" value="N UTILIZATION SUBSTANCE PROTEIN B-RELATED"/>
    <property type="match status" value="1"/>
</dbReference>
<accession>A0A8J7FLS4</accession>
<evidence type="ECO:0000313" key="9">
    <source>
        <dbReference type="Proteomes" id="UP000604481"/>
    </source>
</evidence>
<dbReference type="Gene3D" id="1.10.940.10">
    <property type="entry name" value="NusB-like"/>
    <property type="match status" value="1"/>
</dbReference>
<evidence type="ECO:0000256" key="3">
    <source>
        <dbReference type="ARBA" id="ARBA00022884"/>
    </source>
</evidence>
<name>A0A8J7FLS4_9NEIS</name>
<keyword evidence="3 6" id="KW-0694">RNA-binding</keyword>
<dbReference type="NCBIfam" id="TIGR01951">
    <property type="entry name" value="nusB"/>
    <property type="match status" value="1"/>
</dbReference>
<gene>
    <name evidence="6 8" type="primary">nusB</name>
    <name evidence="8" type="ORF">INR99_04845</name>
</gene>
<dbReference type="PANTHER" id="PTHR11078:SF3">
    <property type="entry name" value="ANTITERMINATION NUSB DOMAIN-CONTAINING PROTEIN"/>
    <property type="match status" value="1"/>
</dbReference>
<dbReference type="InterPro" id="IPR035926">
    <property type="entry name" value="NusB-like_sf"/>
</dbReference>
<proteinExistence type="inferred from homology"/>
<comment type="similarity">
    <text evidence="1 6">Belongs to the NusB family.</text>
</comment>
<reference evidence="8 9" key="1">
    <citation type="submission" date="2020-10" db="EMBL/GenBank/DDBJ databases">
        <title>The genome sequence of Chitinilyticum litopenaei 4Y14.</title>
        <authorList>
            <person name="Liu Y."/>
        </authorList>
    </citation>
    <scope>NUCLEOTIDE SEQUENCE [LARGE SCALE GENOMIC DNA]</scope>
    <source>
        <strain evidence="8 9">4Y14</strain>
    </source>
</reference>
<dbReference type="InterPro" id="IPR006027">
    <property type="entry name" value="NusB_RsmB_TIM44"/>
</dbReference>
<dbReference type="RefSeq" id="WP_194115201.1">
    <property type="nucleotide sequence ID" value="NZ_JADFUA010000002.1"/>
</dbReference>
<dbReference type="GO" id="GO:0031564">
    <property type="term" value="P:transcription antitermination"/>
    <property type="evidence" value="ECO:0007669"/>
    <property type="project" value="UniProtKB-KW"/>
</dbReference>